<gene>
    <name evidence="1" type="ORF">B1992_00130</name>
</gene>
<name>A0A7V8GPN7_9GAMM</name>
<organism evidence="1 2">
    <name type="scientific">Pseudoxanthomonas broegbernensis</name>
    <dbReference type="NCBI Taxonomy" id="83619"/>
    <lineage>
        <taxon>Bacteria</taxon>
        <taxon>Pseudomonadati</taxon>
        <taxon>Pseudomonadota</taxon>
        <taxon>Gammaproteobacteria</taxon>
        <taxon>Lysobacterales</taxon>
        <taxon>Lysobacteraceae</taxon>
        <taxon>Pseudoxanthomonas</taxon>
    </lineage>
</organism>
<dbReference type="AlphaFoldDB" id="A0A7V8GPN7"/>
<protein>
    <submittedName>
        <fullName evidence="1">Uncharacterized protein</fullName>
    </submittedName>
</protein>
<dbReference type="EMBL" id="MWIP01000001">
    <property type="protein sequence ID" value="KAF1687895.1"/>
    <property type="molecule type" value="Genomic_DNA"/>
</dbReference>
<reference evidence="1 2" key="1">
    <citation type="submission" date="2017-10" db="EMBL/GenBank/DDBJ databases">
        <title>Whole genome sequencing of Pseudoxanthomonas broegbernensis DSM 12573(T).</title>
        <authorList>
            <person name="Kumar S."/>
            <person name="Bansal K."/>
            <person name="Kaur A."/>
            <person name="Patil P."/>
            <person name="Sharma S."/>
            <person name="Patil P.B."/>
        </authorList>
    </citation>
    <scope>NUCLEOTIDE SEQUENCE [LARGE SCALE GENOMIC DNA]</scope>
    <source>
        <strain evidence="1 2">DSM 12573</strain>
    </source>
</reference>
<keyword evidence="2" id="KW-1185">Reference proteome</keyword>
<evidence type="ECO:0000313" key="1">
    <source>
        <dbReference type="EMBL" id="KAF1687895.1"/>
    </source>
</evidence>
<accession>A0A7V8GPN7</accession>
<dbReference type="Proteomes" id="UP000462066">
    <property type="component" value="Unassembled WGS sequence"/>
</dbReference>
<sequence length="103" mass="11435">MAEASKPSSGPGRGIRHYGVVGPVAGFVYRKPAVTPTATPEHQVQRIEQQITRKVIQEIAQTAPWRAQMEQAVVTPRLLHTLADQVAGELNRRVGLQRYRRGL</sequence>
<evidence type="ECO:0000313" key="2">
    <source>
        <dbReference type="Proteomes" id="UP000462066"/>
    </source>
</evidence>
<comment type="caution">
    <text evidence="1">The sequence shown here is derived from an EMBL/GenBank/DDBJ whole genome shotgun (WGS) entry which is preliminary data.</text>
</comment>
<proteinExistence type="predicted"/>